<dbReference type="EMBL" id="UGQU01000001">
    <property type="protein sequence ID" value="STZ56149.1"/>
    <property type="molecule type" value="Genomic_DNA"/>
</dbReference>
<dbReference type="AlphaFoldDB" id="A0A378T5T9"/>
<evidence type="ECO:0000256" key="1">
    <source>
        <dbReference type="SAM" id="SignalP"/>
    </source>
</evidence>
<keyword evidence="1" id="KW-0732">Signal</keyword>
<protein>
    <submittedName>
        <fullName evidence="2">Uncharacterized protein</fullName>
    </submittedName>
</protein>
<evidence type="ECO:0000313" key="3">
    <source>
        <dbReference type="Proteomes" id="UP000254437"/>
    </source>
</evidence>
<evidence type="ECO:0000313" key="2">
    <source>
        <dbReference type="EMBL" id="STZ56149.1"/>
    </source>
</evidence>
<sequence>MKILKILPIFLLIGLFGALPVQASNHQSNNTTSYQRMNELSQDENEFLEKLSQLVKADNQEIDYQEYIQSAKTDNKGIFWYQCAETLSELPDNQQLDIRYNGRLFVANGILTELLKHNPDTPAVLAQKIIVLNYLVHGYSAFSNALMMTTEKEKYENAKHTFTILHQEYKEILDKAIELYPNDEWFLEKREEFEDNF</sequence>
<dbReference type="RefSeq" id="WP_115005652.1">
    <property type="nucleotide sequence ID" value="NZ_UGQU01000001.1"/>
</dbReference>
<proteinExistence type="predicted"/>
<organism evidence="2 3">
    <name type="scientific">Moraxella lacunata</name>
    <dbReference type="NCBI Taxonomy" id="477"/>
    <lineage>
        <taxon>Bacteria</taxon>
        <taxon>Pseudomonadati</taxon>
        <taxon>Pseudomonadota</taxon>
        <taxon>Gammaproteobacteria</taxon>
        <taxon>Moraxellales</taxon>
        <taxon>Moraxellaceae</taxon>
        <taxon>Moraxella</taxon>
    </lineage>
</organism>
<name>A0A378T5T9_MORLA</name>
<feature type="chain" id="PRO_5017003648" evidence="1">
    <location>
        <begin position="24"/>
        <end position="197"/>
    </location>
</feature>
<gene>
    <name evidence="2" type="ORF">NCTC10359_00753</name>
</gene>
<accession>A0A378T5T9</accession>
<feature type="signal peptide" evidence="1">
    <location>
        <begin position="1"/>
        <end position="23"/>
    </location>
</feature>
<reference evidence="2 3" key="1">
    <citation type="submission" date="2018-06" db="EMBL/GenBank/DDBJ databases">
        <authorList>
            <consortium name="Pathogen Informatics"/>
            <person name="Doyle S."/>
        </authorList>
    </citation>
    <scope>NUCLEOTIDE SEQUENCE [LARGE SCALE GENOMIC DNA]</scope>
    <source>
        <strain evidence="2 3">NCTC10359</strain>
    </source>
</reference>
<dbReference type="Proteomes" id="UP000254437">
    <property type="component" value="Unassembled WGS sequence"/>
</dbReference>